<sequence>MGRLAFGWVIGVSFVQEDYWAQVAGNVGLWWRKVCLLQTDVFGKPLFGFAPSGSAVVSGKPPVVRLPSGLAVVSGKPRVVRLPSGLVVVSGKPLTVRLPSGLAVAVVRKSVWR</sequence>
<gene>
    <name evidence="1" type="ORF">LVIROSA_LOCUS8923</name>
</gene>
<reference evidence="1 2" key="1">
    <citation type="submission" date="2022-01" db="EMBL/GenBank/DDBJ databases">
        <authorList>
            <person name="Xiong W."/>
            <person name="Schranz E."/>
        </authorList>
    </citation>
    <scope>NUCLEOTIDE SEQUENCE [LARGE SCALE GENOMIC DNA]</scope>
</reference>
<comment type="caution">
    <text evidence="1">The sequence shown here is derived from an EMBL/GenBank/DDBJ whole genome shotgun (WGS) entry which is preliminary data.</text>
</comment>
<dbReference type="EMBL" id="CAKMRJ010001112">
    <property type="protein sequence ID" value="CAH1421528.1"/>
    <property type="molecule type" value="Genomic_DNA"/>
</dbReference>
<proteinExistence type="predicted"/>
<keyword evidence="2" id="KW-1185">Reference proteome</keyword>
<evidence type="ECO:0000313" key="1">
    <source>
        <dbReference type="EMBL" id="CAH1421528.1"/>
    </source>
</evidence>
<accession>A0AAU9MLK6</accession>
<evidence type="ECO:0000313" key="2">
    <source>
        <dbReference type="Proteomes" id="UP001157418"/>
    </source>
</evidence>
<protein>
    <submittedName>
        <fullName evidence="1">Uncharacterized protein</fullName>
    </submittedName>
</protein>
<organism evidence="1 2">
    <name type="scientific">Lactuca virosa</name>
    <dbReference type="NCBI Taxonomy" id="75947"/>
    <lineage>
        <taxon>Eukaryota</taxon>
        <taxon>Viridiplantae</taxon>
        <taxon>Streptophyta</taxon>
        <taxon>Embryophyta</taxon>
        <taxon>Tracheophyta</taxon>
        <taxon>Spermatophyta</taxon>
        <taxon>Magnoliopsida</taxon>
        <taxon>eudicotyledons</taxon>
        <taxon>Gunneridae</taxon>
        <taxon>Pentapetalae</taxon>
        <taxon>asterids</taxon>
        <taxon>campanulids</taxon>
        <taxon>Asterales</taxon>
        <taxon>Asteraceae</taxon>
        <taxon>Cichorioideae</taxon>
        <taxon>Cichorieae</taxon>
        <taxon>Lactucinae</taxon>
        <taxon>Lactuca</taxon>
    </lineage>
</organism>
<dbReference type="AlphaFoldDB" id="A0AAU9MLK6"/>
<dbReference type="Proteomes" id="UP001157418">
    <property type="component" value="Unassembled WGS sequence"/>
</dbReference>
<name>A0AAU9MLK6_9ASTR</name>